<evidence type="ECO:0000313" key="2">
    <source>
        <dbReference type="EMBL" id="CCX06154.1"/>
    </source>
</evidence>
<gene>
    <name evidence="2" type="ORF">PCON_05741</name>
</gene>
<dbReference type="EMBL" id="HF935280">
    <property type="protein sequence ID" value="CCX06154.1"/>
    <property type="molecule type" value="Genomic_DNA"/>
</dbReference>
<evidence type="ECO:0000256" key="1">
    <source>
        <dbReference type="SAM" id="Phobius"/>
    </source>
</evidence>
<protein>
    <submittedName>
        <fullName evidence="2">Uncharacterized protein</fullName>
    </submittedName>
</protein>
<dbReference type="Proteomes" id="UP000018144">
    <property type="component" value="Unassembled WGS sequence"/>
</dbReference>
<reference evidence="2 3" key="1">
    <citation type="journal article" date="2013" name="PLoS Genet.">
        <title>The genome and development-dependent transcriptomes of Pyronema confluens: a window into fungal evolution.</title>
        <authorList>
            <person name="Traeger S."/>
            <person name="Altegoer F."/>
            <person name="Freitag M."/>
            <person name="Gabaldon T."/>
            <person name="Kempken F."/>
            <person name="Kumar A."/>
            <person name="Marcet-Houben M."/>
            <person name="Poggeler S."/>
            <person name="Stajich J.E."/>
            <person name="Nowrousian M."/>
        </authorList>
    </citation>
    <scope>NUCLEOTIDE SEQUENCE [LARGE SCALE GENOMIC DNA]</scope>
    <source>
        <strain evidence="3">CBS 100304</strain>
        <tissue evidence="2">Vegetative mycelium</tissue>
    </source>
</reference>
<sequence length="81" mass="9056">MPTLFTNPVADRECAYRFLNLPTEGRLATFIILNGGVACTIFVGYATIFLLQKCTDYLFYEKAGRGESKIVEDTGPNTELR</sequence>
<evidence type="ECO:0000313" key="3">
    <source>
        <dbReference type="Proteomes" id="UP000018144"/>
    </source>
</evidence>
<name>U4L7P1_PYROM</name>
<proteinExistence type="predicted"/>
<accession>U4L7P1</accession>
<feature type="transmembrane region" description="Helical" evidence="1">
    <location>
        <begin position="27"/>
        <end position="51"/>
    </location>
</feature>
<keyword evidence="1" id="KW-0472">Membrane</keyword>
<keyword evidence="1" id="KW-1133">Transmembrane helix</keyword>
<dbReference type="AlphaFoldDB" id="U4L7P1"/>
<keyword evidence="1" id="KW-0812">Transmembrane</keyword>
<keyword evidence="3" id="KW-1185">Reference proteome</keyword>
<organism evidence="2 3">
    <name type="scientific">Pyronema omphalodes (strain CBS 100304)</name>
    <name type="common">Pyronema confluens</name>
    <dbReference type="NCBI Taxonomy" id="1076935"/>
    <lineage>
        <taxon>Eukaryota</taxon>
        <taxon>Fungi</taxon>
        <taxon>Dikarya</taxon>
        <taxon>Ascomycota</taxon>
        <taxon>Pezizomycotina</taxon>
        <taxon>Pezizomycetes</taxon>
        <taxon>Pezizales</taxon>
        <taxon>Pyronemataceae</taxon>
        <taxon>Pyronema</taxon>
    </lineage>
</organism>